<dbReference type="RefSeq" id="XP_064655040.1">
    <property type="nucleotide sequence ID" value="XM_064806735.1"/>
</dbReference>
<protein>
    <submittedName>
        <fullName evidence="2">Uncharacterized protein</fullName>
    </submittedName>
</protein>
<keyword evidence="3" id="KW-1185">Reference proteome</keyword>
<comment type="caution">
    <text evidence="2">The sequence shown here is derived from an EMBL/GenBank/DDBJ whole genome shotgun (WGS) entry which is preliminary data.</text>
</comment>
<evidence type="ECO:0000313" key="3">
    <source>
        <dbReference type="Proteomes" id="UP001337655"/>
    </source>
</evidence>
<dbReference type="EMBL" id="JAVRRT010000018">
    <property type="protein sequence ID" value="KAK5164844.1"/>
    <property type="molecule type" value="Genomic_DNA"/>
</dbReference>
<feature type="compositionally biased region" description="Basic and acidic residues" evidence="1">
    <location>
        <begin position="25"/>
        <end position="44"/>
    </location>
</feature>
<sequence length="264" mass="29023">MAQVNSTVLALESPQNACAAIHTPVREGDTAVDEKNGNQSEHTEATPSQARSIVETGHAVINEAIAQGVAANIDDSMTLFHEADEANSRERGMKLREAFRIYPKAITWSIILSSTIIMEDRFRQPAPIARSTPPRWRKQATKGTRYWECFKGTDRRRTELVCMTWIAQTLSGTVVGGLSSFFYTSAEISTPDAYSLVLLPTKISIASAAETKGRTYAQLDILFANKTSSGNFAKTRIDNLVAGTETVQKEQVLRTENPKEIAVV</sequence>
<dbReference type="AlphaFoldDB" id="A0AAV9P0L5"/>
<gene>
    <name evidence="2" type="ORF">LTR77_009508</name>
</gene>
<proteinExistence type="predicted"/>
<evidence type="ECO:0000256" key="1">
    <source>
        <dbReference type="SAM" id="MobiDB-lite"/>
    </source>
</evidence>
<dbReference type="GeneID" id="89930839"/>
<name>A0AAV9P0L5_9PEZI</name>
<evidence type="ECO:0000313" key="2">
    <source>
        <dbReference type="EMBL" id="KAK5164844.1"/>
    </source>
</evidence>
<accession>A0AAV9P0L5</accession>
<feature type="region of interest" description="Disordered" evidence="1">
    <location>
        <begin position="25"/>
        <end position="50"/>
    </location>
</feature>
<organism evidence="2 3">
    <name type="scientific">Saxophila tyrrhenica</name>
    <dbReference type="NCBI Taxonomy" id="1690608"/>
    <lineage>
        <taxon>Eukaryota</taxon>
        <taxon>Fungi</taxon>
        <taxon>Dikarya</taxon>
        <taxon>Ascomycota</taxon>
        <taxon>Pezizomycotina</taxon>
        <taxon>Dothideomycetes</taxon>
        <taxon>Dothideomycetidae</taxon>
        <taxon>Mycosphaerellales</taxon>
        <taxon>Extremaceae</taxon>
        <taxon>Saxophila</taxon>
    </lineage>
</organism>
<reference evidence="2 3" key="1">
    <citation type="submission" date="2023-08" db="EMBL/GenBank/DDBJ databases">
        <title>Black Yeasts Isolated from many extreme environments.</title>
        <authorList>
            <person name="Coleine C."/>
            <person name="Stajich J.E."/>
            <person name="Selbmann L."/>
        </authorList>
    </citation>
    <scope>NUCLEOTIDE SEQUENCE [LARGE SCALE GENOMIC DNA]</scope>
    <source>
        <strain evidence="2 3">CCFEE 5935</strain>
    </source>
</reference>
<dbReference type="Proteomes" id="UP001337655">
    <property type="component" value="Unassembled WGS sequence"/>
</dbReference>